<dbReference type="SUPFAM" id="SSF56496">
    <property type="entry name" value="Fibrinogen C-terminal domain-like"/>
    <property type="match status" value="1"/>
</dbReference>
<name>A0ABN9LU50_9NEOB</name>
<evidence type="ECO:0000256" key="8">
    <source>
        <dbReference type="SAM" id="MobiDB-lite"/>
    </source>
</evidence>
<dbReference type="NCBIfam" id="NF040941">
    <property type="entry name" value="GGGWT_bact"/>
    <property type="match status" value="1"/>
</dbReference>
<accession>A0ABN9LU50</accession>
<dbReference type="EMBL" id="CAUEEQ010027184">
    <property type="protein sequence ID" value="CAJ0947740.1"/>
    <property type="molecule type" value="Genomic_DNA"/>
</dbReference>
<dbReference type="PANTHER" id="PTHR19143">
    <property type="entry name" value="FIBRINOGEN/TENASCIN/ANGIOPOEITIN"/>
    <property type="match status" value="1"/>
</dbReference>
<evidence type="ECO:0000256" key="1">
    <source>
        <dbReference type="ARBA" id="ARBA00004613"/>
    </source>
</evidence>
<evidence type="ECO:0000256" key="6">
    <source>
        <dbReference type="ARBA" id="ARBA00023119"/>
    </source>
</evidence>
<comment type="caution">
    <text evidence="10">The sequence shown here is derived from an EMBL/GenBank/DDBJ whole genome shotgun (WGS) entry which is preliminary data.</text>
</comment>
<evidence type="ECO:0000256" key="2">
    <source>
        <dbReference type="ARBA" id="ARBA00022525"/>
    </source>
</evidence>
<keyword evidence="11" id="KW-1185">Reference proteome</keyword>
<keyword evidence="4" id="KW-0732">Signal</keyword>
<dbReference type="PROSITE" id="PS51406">
    <property type="entry name" value="FIBRINOGEN_C_2"/>
    <property type="match status" value="1"/>
</dbReference>
<dbReference type="InterPro" id="IPR050373">
    <property type="entry name" value="Fibrinogen_C-term_domain"/>
</dbReference>
<organism evidence="10 11">
    <name type="scientific">Ranitomeya imitator</name>
    <name type="common">mimic poison frog</name>
    <dbReference type="NCBI Taxonomy" id="111125"/>
    <lineage>
        <taxon>Eukaryota</taxon>
        <taxon>Metazoa</taxon>
        <taxon>Chordata</taxon>
        <taxon>Craniata</taxon>
        <taxon>Vertebrata</taxon>
        <taxon>Euteleostomi</taxon>
        <taxon>Amphibia</taxon>
        <taxon>Batrachia</taxon>
        <taxon>Anura</taxon>
        <taxon>Neobatrachia</taxon>
        <taxon>Hyloidea</taxon>
        <taxon>Dendrobatidae</taxon>
        <taxon>Dendrobatinae</taxon>
        <taxon>Ranitomeya</taxon>
    </lineage>
</organism>
<dbReference type="Pfam" id="PF00147">
    <property type="entry name" value="Fibrinogen_C"/>
    <property type="match status" value="1"/>
</dbReference>
<dbReference type="InterPro" id="IPR036056">
    <property type="entry name" value="Fibrinogen-like_C"/>
</dbReference>
<reference evidence="10" key="1">
    <citation type="submission" date="2023-07" db="EMBL/GenBank/DDBJ databases">
        <authorList>
            <person name="Stuckert A."/>
        </authorList>
    </citation>
    <scope>NUCLEOTIDE SEQUENCE</scope>
</reference>
<evidence type="ECO:0000313" key="11">
    <source>
        <dbReference type="Proteomes" id="UP001176940"/>
    </source>
</evidence>
<feature type="compositionally biased region" description="Basic and acidic residues" evidence="8">
    <location>
        <begin position="137"/>
        <end position="148"/>
    </location>
</feature>
<feature type="region of interest" description="Disordered" evidence="8">
    <location>
        <begin position="120"/>
        <end position="148"/>
    </location>
</feature>
<dbReference type="PANTHER" id="PTHR19143:SF433">
    <property type="entry name" value="FICOLIN-2"/>
    <property type="match status" value="1"/>
</dbReference>
<gene>
    <name evidence="10" type="ORF">RIMI_LOCUS11808889</name>
</gene>
<dbReference type="Proteomes" id="UP001176940">
    <property type="component" value="Unassembled WGS sequence"/>
</dbReference>
<sequence length="281" mass="30907">MEDRLVLGLETAEAVRDPRKGSVQAVTIQCSNHSEKSRGLRPGLGRTECAFYLFQEKPDGGMIEDGGPMGTRAAGGKGESLGREMLENAGRNQEMQMKMNCAASVLKPLSSSKVEQLSMNTESGTVCVNPETGTRNTEPEGTREPNEAKEKKVKYFETSFNAPHDPVCLGSCCLALAAPAAKNCKELRDQGIIFSGWYTIYPDGMQPLMVLCDMITDGGGWIVFQRRVDGSEDFYQDWETYKRGFGNQATEFWLGNENIHRLTSGGRDQVLVMVSLLPKTS</sequence>
<evidence type="ECO:0000313" key="10">
    <source>
        <dbReference type="EMBL" id="CAJ0947740.1"/>
    </source>
</evidence>
<comment type="subcellular location">
    <subcellularLocation>
        <location evidence="1">Secreted</location>
    </subcellularLocation>
</comment>
<feature type="compositionally biased region" description="Polar residues" evidence="8">
    <location>
        <begin position="120"/>
        <end position="136"/>
    </location>
</feature>
<keyword evidence="5" id="KW-0391">Immunity</keyword>
<protein>
    <recommendedName>
        <fullName evidence="9">Fibrinogen C-terminal domain-containing protein</fullName>
    </recommendedName>
</protein>
<proteinExistence type="predicted"/>
<keyword evidence="3" id="KW-0399">Innate immunity</keyword>
<keyword evidence="7" id="KW-0325">Glycoprotein</keyword>
<evidence type="ECO:0000256" key="4">
    <source>
        <dbReference type="ARBA" id="ARBA00022729"/>
    </source>
</evidence>
<feature type="domain" description="Fibrinogen C-terminal" evidence="9">
    <location>
        <begin position="175"/>
        <end position="281"/>
    </location>
</feature>
<keyword evidence="2" id="KW-0964">Secreted</keyword>
<dbReference type="InterPro" id="IPR014716">
    <property type="entry name" value="Fibrinogen_a/b/g_C_1"/>
</dbReference>
<dbReference type="SMART" id="SM00186">
    <property type="entry name" value="FBG"/>
    <property type="match status" value="1"/>
</dbReference>
<evidence type="ECO:0000256" key="7">
    <source>
        <dbReference type="ARBA" id="ARBA00023180"/>
    </source>
</evidence>
<dbReference type="Gene3D" id="3.90.215.10">
    <property type="entry name" value="Gamma Fibrinogen, chain A, domain 1"/>
    <property type="match status" value="1"/>
</dbReference>
<evidence type="ECO:0000256" key="5">
    <source>
        <dbReference type="ARBA" id="ARBA00022859"/>
    </source>
</evidence>
<keyword evidence="6" id="KW-0176">Collagen</keyword>
<evidence type="ECO:0000259" key="9">
    <source>
        <dbReference type="PROSITE" id="PS51406"/>
    </source>
</evidence>
<evidence type="ECO:0000256" key="3">
    <source>
        <dbReference type="ARBA" id="ARBA00022588"/>
    </source>
</evidence>
<dbReference type="InterPro" id="IPR002181">
    <property type="entry name" value="Fibrinogen_a/b/g_C_dom"/>
</dbReference>